<feature type="domain" description="Neurotransmitter-gated ion-channel ligand-binding" evidence="12">
    <location>
        <begin position="67"/>
        <end position="199"/>
    </location>
</feature>
<gene>
    <name evidence="14" type="ORF">TCNE_LOCUS17743</name>
</gene>
<dbReference type="SUPFAM" id="SSF63712">
    <property type="entry name" value="Nicotinic receptor ligand binding domain-like"/>
    <property type="match status" value="1"/>
</dbReference>
<reference evidence="16" key="1">
    <citation type="submission" date="2016-06" db="UniProtKB">
        <authorList>
            <consortium name="WormBaseParasite"/>
        </authorList>
    </citation>
    <scope>IDENTIFICATION</scope>
</reference>
<evidence type="ECO:0000256" key="10">
    <source>
        <dbReference type="ARBA" id="ARBA00023303"/>
    </source>
</evidence>
<dbReference type="PRINTS" id="PR00253">
    <property type="entry name" value="GABAARECEPTR"/>
</dbReference>
<dbReference type="GO" id="GO:0005230">
    <property type="term" value="F:extracellular ligand-gated monoatomic ion channel activity"/>
    <property type="evidence" value="ECO:0007669"/>
    <property type="project" value="InterPro"/>
</dbReference>
<dbReference type="AlphaFoldDB" id="A0A183VAH3"/>
<dbReference type="InterPro" id="IPR006029">
    <property type="entry name" value="Neurotrans-gated_channel_TM"/>
</dbReference>
<evidence type="ECO:0000256" key="5">
    <source>
        <dbReference type="ARBA" id="ARBA00022692"/>
    </source>
</evidence>
<keyword evidence="4" id="KW-1003">Cell membrane</keyword>
<reference evidence="14 15" key="2">
    <citation type="submission" date="2018-11" db="EMBL/GenBank/DDBJ databases">
        <authorList>
            <consortium name="Pathogen Informatics"/>
        </authorList>
    </citation>
    <scope>NUCLEOTIDE SEQUENCE [LARGE SCALE GENOMIC DNA]</scope>
</reference>
<feature type="transmembrane region" description="Helical" evidence="11">
    <location>
        <begin position="200"/>
        <end position="224"/>
    </location>
</feature>
<dbReference type="InterPro" id="IPR036734">
    <property type="entry name" value="Neur_chan_lig-bd_sf"/>
</dbReference>
<dbReference type="PROSITE" id="PS00236">
    <property type="entry name" value="NEUROTR_ION_CHANNEL"/>
    <property type="match status" value="1"/>
</dbReference>
<keyword evidence="3" id="KW-0813">Transport</keyword>
<dbReference type="PANTHER" id="PTHR18945">
    <property type="entry name" value="NEUROTRANSMITTER GATED ION CHANNEL"/>
    <property type="match status" value="1"/>
</dbReference>
<dbReference type="InterPro" id="IPR006028">
    <property type="entry name" value="GABAA/Glycine_rcpt"/>
</dbReference>
<dbReference type="Gene3D" id="2.70.170.10">
    <property type="entry name" value="Neurotransmitter-gated ion-channel ligand-binding domain"/>
    <property type="match status" value="1"/>
</dbReference>
<dbReference type="InterPro" id="IPR006202">
    <property type="entry name" value="Neur_chan_lig-bd"/>
</dbReference>
<dbReference type="InterPro" id="IPR036719">
    <property type="entry name" value="Neuro-gated_channel_TM_sf"/>
</dbReference>
<keyword evidence="7 11" id="KW-1133">Transmembrane helix</keyword>
<keyword evidence="15" id="KW-1185">Reference proteome</keyword>
<evidence type="ECO:0000256" key="7">
    <source>
        <dbReference type="ARBA" id="ARBA00022989"/>
    </source>
</evidence>
<sequence length="272" mass="30993">MGLYKRGLRVLLTSVTVVLGWLSISEIVSRKSKPPPLRGRQPLSVNLGMYLESIGNFRETQMVTQKLPDLYFANARNAHFHEVTVPNFNLFIAPDGTVAYSCRVTLTVACNLDLIHYPMDHQKCFIRILSYAYIASEVNVTWFQESPVRYNAEIELPEFVITEVSGGYCNGTYRYAVTANSYKVDKFSCLECKIHLGRSIGYNLVQSFIPTGLIVVISWVSFWIDRRAVPARVTLSFTTMVSLTTIVRFNTYTLLITKIRVEEKMNSPNNEY</sequence>
<evidence type="ECO:0000256" key="2">
    <source>
        <dbReference type="ARBA" id="ARBA00004236"/>
    </source>
</evidence>
<evidence type="ECO:0000313" key="15">
    <source>
        <dbReference type="Proteomes" id="UP000050794"/>
    </source>
</evidence>
<evidence type="ECO:0000256" key="1">
    <source>
        <dbReference type="ARBA" id="ARBA00004141"/>
    </source>
</evidence>
<dbReference type="Proteomes" id="UP000050794">
    <property type="component" value="Unassembled WGS sequence"/>
</dbReference>
<dbReference type="Gene3D" id="1.20.58.390">
    <property type="entry name" value="Neurotransmitter-gated ion-channel transmembrane domain"/>
    <property type="match status" value="1"/>
</dbReference>
<evidence type="ECO:0000256" key="6">
    <source>
        <dbReference type="ARBA" id="ARBA00022729"/>
    </source>
</evidence>
<dbReference type="CDD" id="cd18987">
    <property type="entry name" value="LGIC_ECD_anion"/>
    <property type="match status" value="1"/>
</dbReference>
<dbReference type="GO" id="GO:0004888">
    <property type="term" value="F:transmembrane signaling receptor activity"/>
    <property type="evidence" value="ECO:0007669"/>
    <property type="project" value="InterPro"/>
</dbReference>
<keyword evidence="9 11" id="KW-0472">Membrane</keyword>
<dbReference type="GO" id="GO:0005886">
    <property type="term" value="C:plasma membrane"/>
    <property type="evidence" value="ECO:0007669"/>
    <property type="project" value="UniProtKB-SubCell"/>
</dbReference>
<dbReference type="InterPro" id="IPR038050">
    <property type="entry name" value="Neuro_actylchol_rec"/>
</dbReference>
<feature type="domain" description="Neurotransmitter-gated ion-channel transmembrane" evidence="13">
    <location>
        <begin position="209"/>
        <end position="247"/>
    </location>
</feature>
<name>A0A183VAH3_TOXCA</name>
<keyword evidence="6" id="KW-0732">Signal</keyword>
<evidence type="ECO:0000313" key="16">
    <source>
        <dbReference type="WBParaSite" id="TCNE_0001774401-mRNA-1"/>
    </source>
</evidence>
<comment type="subcellular location">
    <subcellularLocation>
        <location evidence="2">Cell membrane</location>
    </subcellularLocation>
    <subcellularLocation>
        <location evidence="1">Membrane</location>
        <topology evidence="1">Multi-pass membrane protein</topology>
    </subcellularLocation>
</comment>
<organism evidence="15 16">
    <name type="scientific">Toxocara canis</name>
    <name type="common">Canine roundworm</name>
    <dbReference type="NCBI Taxonomy" id="6265"/>
    <lineage>
        <taxon>Eukaryota</taxon>
        <taxon>Metazoa</taxon>
        <taxon>Ecdysozoa</taxon>
        <taxon>Nematoda</taxon>
        <taxon>Chromadorea</taxon>
        <taxon>Rhabditida</taxon>
        <taxon>Spirurina</taxon>
        <taxon>Ascaridomorpha</taxon>
        <taxon>Ascaridoidea</taxon>
        <taxon>Toxocaridae</taxon>
        <taxon>Toxocara</taxon>
    </lineage>
</organism>
<dbReference type="WBParaSite" id="TCNE_0001774401-mRNA-1">
    <property type="protein sequence ID" value="TCNE_0001774401-mRNA-1"/>
    <property type="gene ID" value="TCNE_0001774401"/>
</dbReference>
<keyword evidence="10" id="KW-0407">Ion channel</keyword>
<feature type="transmembrane region" description="Helical" evidence="11">
    <location>
        <begin position="236"/>
        <end position="255"/>
    </location>
</feature>
<keyword evidence="5 11" id="KW-0812">Transmembrane</keyword>
<keyword evidence="8" id="KW-0406">Ion transport</keyword>
<evidence type="ECO:0000256" key="9">
    <source>
        <dbReference type="ARBA" id="ARBA00023136"/>
    </source>
</evidence>
<accession>A0A183VAH3</accession>
<dbReference type="InterPro" id="IPR006201">
    <property type="entry name" value="Neur_channel"/>
</dbReference>
<dbReference type="EMBL" id="UYWY01024743">
    <property type="protein sequence ID" value="VDM49064.1"/>
    <property type="molecule type" value="Genomic_DNA"/>
</dbReference>
<protein>
    <submittedName>
        <fullName evidence="16">Neur_chan_LBD domain-containing protein</fullName>
    </submittedName>
</protein>
<evidence type="ECO:0000259" key="13">
    <source>
        <dbReference type="Pfam" id="PF02932"/>
    </source>
</evidence>
<evidence type="ECO:0000313" key="14">
    <source>
        <dbReference type="EMBL" id="VDM49064.1"/>
    </source>
</evidence>
<evidence type="ECO:0000256" key="4">
    <source>
        <dbReference type="ARBA" id="ARBA00022475"/>
    </source>
</evidence>
<proteinExistence type="predicted"/>
<dbReference type="SUPFAM" id="SSF90112">
    <property type="entry name" value="Neurotransmitter-gated ion-channel transmembrane pore"/>
    <property type="match status" value="1"/>
</dbReference>
<dbReference type="InterPro" id="IPR018000">
    <property type="entry name" value="Neurotransmitter_ion_chnl_CS"/>
</dbReference>
<dbReference type="Pfam" id="PF02931">
    <property type="entry name" value="Neur_chan_LBD"/>
    <property type="match status" value="1"/>
</dbReference>
<evidence type="ECO:0000259" key="12">
    <source>
        <dbReference type="Pfam" id="PF02931"/>
    </source>
</evidence>
<dbReference type="Pfam" id="PF02932">
    <property type="entry name" value="Neur_chan_memb"/>
    <property type="match status" value="1"/>
</dbReference>
<evidence type="ECO:0000256" key="3">
    <source>
        <dbReference type="ARBA" id="ARBA00022448"/>
    </source>
</evidence>
<evidence type="ECO:0000256" key="8">
    <source>
        <dbReference type="ARBA" id="ARBA00023065"/>
    </source>
</evidence>
<evidence type="ECO:0000256" key="11">
    <source>
        <dbReference type="SAM" id="Phobius"/>
    </source>
</evidence>